<sequence length="147" mass="17074">MDKEGVIFQSESKEWIQVMDDFYYSLWSIPDLRDKLEDVGKSNDICYFSAGDFDNSYELVLIKGGKIIRKIVIEDPQIDRNKLVKKFDVGARLPSEEIFLENEDKLEGLLKLVIANGIEVNYQGYTTLKAFQLSTEHLNEYQFDDEC</sequence>
<accession>A0A7X8SRE7</accession>
<protein>
    <submittedName>
        <fullName evidence="1">Uncharacterized protein</fullName>
    </submittedName>
</protein>
<comment type="caution">
    <text evidence="1">The sequence shown here is derived from an EMBL/GenBank/DDBJ whole genome shotgun (WGS) entry which is preliminary data.</text>
</comment>
<name>A0A7X8SRE7_9BACT</name>
<organism evidence="1 2">
    <name type="scientific">Flammeovirga agarivorans</name>
    <dbReference type="NCBI Taxonomy" id="2726742"/>
    <lineage>
        <taxon>Bacteria</taxon>
        <taxon>Pseudomonadati</taxon>
        <taxon>Bacteroidota</taxon>
        <taxon>Cytophagia</taxon>
        <taxon>Cytophagales</taxon>
        <taxon>Flammeovirgaceae</taxon>
        <taxon>Flammeovirga</taxon>
    </lineage>
</organism>
<keyword evidence="2" id="KW-1185">Reference proteome</keyword>
<gene>
    <name evidence="1" type="ORF">HGP29_27745</name>
</gene>
<proteinExistence type="predicted"/>
<evidence type="ECO:0000313" key="1">
    <source>
        <dbReference type="EMBL" id="NLR95025.1"/>
    </source>
</evidence>
<dbReference type="AlphaFoldDB" id="A0A7X8SRE7"/>
<dbReference type="RefSeq" id="WP_168885731.1">
    <property type="nucleotide sequence ID" value="NZ_JABAIL010000020.1"/>
</dbReference>
<evidence type="ECO:0000313" key="2">
    <source>
        <dbReference type="Proteomes" id="UP000585050"/>
    </source>
</evidence>
<dbReference type="Proteomes" id="UP000585050">
    <property type="component" value="Unassembled WGS sequence"/>
</dbReference>
<reference evidence="1 2" key="1">
    <citation type="submission" date="2020-04" db="EMBL/GenBank/DDBJ databases">
        <title>Flammeovirga sp. SR4, a novel species isolated from seawater.</title>
        <authorList>
            <person name="Wang X."/>
        </authorList>
    </citation>
    <scope>NUCLEOTIDE SEQUENCE [LARGE SCALE GENOMIC DNA]</scope>
    <source>
        <strain evidence="1 2">SR4</strain>
    </source>
</reference>
<dbReference type="EMBL" id="JABAIL010000020">
    <property type="protein sequence ID" value="NLR95025.1"/>
    <property type="molecule type" value="Genomic_DNA"/>
</dbReference>